<dbReference type="SUPFAM" id="SSF51412">
    <property type="entry name" value="Inosine monophosphate dehydrogenase (IMPDH)"/>
    <property type="match status" value="1"/>
</dbReference>
<dbReference type="CDD" id="cd04730">
    <property type="entry name" value="NPD_like"/>
    <property type="match status" value="1"/>
</dbReference>
<evidence type="ECO:0000256" key="4">
    <source>
        <dbReference type="ARBA" id="ARBA00022630"/>
    </source>
</evidence>
<keyword evidence="3" id="KW-0216">Detoxification</keyword>
<dbReference type="PANTHER" id="PTHR42747:SF3">
    <property type="entry name" value="NITRONATE MONOOXYGENASE-RELATED"/>
    <property type="match status" value="1"/>
</dbReference>
<dbReference type="InterPro" id="IPR013785">
    <property type="entry name" value="Aldolase_TIM"/>
</dbReference>
<gene>
    <name evidence="13" type="ORF">EGY25_16065</name>
</gene>
<reference evidence="13 14" key="1">
    <citation type="submission" date="2019-03" db="EMBL/GenBank/DDBJ databases">
        <title>Draft genome of Brevundimonas sp. a heavy metal resistant soil bacteria.</title>
        <authorList>
            <person name="Soto J."/>
        </authorList>
    </citation>
    <scope>NUCLEOTIDE SEQUENCE [LARGE SCALE GENOMIC DNA]</scope>
    <source>
        <strain evidence="13 14">B-10</strain>
    </source>
</reference>
<evidence type="ECO:0000256" key="11">
    <source>
        <dbReference type="ARBA" id="ARBA00067136"/>
    </source>
</evidence>
<comment type="catalytic activity">
    <reaction evidence="10">
        <text>3 propionate 3-nitronate + 3 O2 + H2O = 3 3-oxopropanoate + 2 nitrate + nitrite + H2O2 + 3 H(+)</text>
        <dbReference type="Rhea" id="RHEA:57332"/>
        <dbReference type="ChEBI" id="CHEBI:15377"/>
        <dbReference type="ChEBI" id="CHEBI:15378"/>
        <dbReference type="ChEBI" id="CHEBI:15379"/>
        <dbReference type="ChEBI" id="CHEBI:16240"/>
        <dbReference type="ChEBI" id="CHEBI:16301"/>
        <dbReference type="ChEBI" id="CHEBI:17632"/>
        <dbReference type="ChEBI" id="CHEBI:33190"/>
        <dbReference type="ChEBI" id="CHEBI:136067"/>
    </reaction>
</comment>
<dbReference type="GO" id="GO:0009636">
    <property type="term" value="P:response to toxic substance"/>
    <property type="evidence" value="ECO:0007669"/>
    <property type="project" value="UniProtKB-KW"/>
</dbReference>
<protein>
    <recommendedName>
        <fullName evidence="11">Nitronate monooxygenase</fullName>
    </recommendedName>
    <alternativeName>
        <fullName evidence="9">Propionate 3-nitronate monooxygenase</fullName>
    </alternativeName>
</protein>
<evidence type="ECO:0000256" key="6">
    <source>
        <dbReference type="ARBA" id="ARBA00022741"/>
    </source>
</evidence>
<dbReference type="Gene3D" id="3.20.20.70">
    <property type="entry name" value="Aldolase class I"/>
    <property type="match status" value="1"/>
</dbReference>
<keyword evidence="6" id="KW-0547">Nucleotide-binding</keyword>
<keyword evidence="14" id="KW-1185">Reference proteome</keyword>
<keyword evidence="8 13" id="KW-0503">Monooxygenase</keyword>
<evidence type="ECO:0000313" key="13">
    <source>
        <dbReference type="EMBL" id="TFW11274.1"/>
    </source>
</evidence>
<proteinExistence type="inferred from homology"/>
<name>A0A4Y9RQC0_9CAUL</name>
<dbReference type="OrthoDB" id="9778912at2"/>
<evidence type="ECO:0000256" key="12">
    <source>
        <dbReference type="SAM" id="MobiDB-lite"/>
    </source>
</evidence>
<evidence type="ECO:0000256" key="8">
    <source>
        <dbReference type="ARBA" id="ARBA00023033"/>
    </source>
</evidence>
<sequence>MSSGYGRAPFVTSRRRLTAKATKERIVNSRLTQTIGLDYPIIQAPMAGTSTSALAAAVSNAGALGSIAIGAVDAEEARRQIQATRALTARPFNVNVFCHATAAPDPAGDQAWINRLRPLFAPFDAQPPEQLRDIYPSFLDDDAQLAVLLDERPAVVSFHFGLPRPKQIAALKAAGILLLATATSPAEGQAVQGAGIDMVVAQGWEAGGHRGVFDPADDLMFATLPLTRLLTSRLTIPVIAAGGIMDGAGIVAAMTLGAAGAQMGTAFVPCPESAADAAYRRALEGQEAQRTRVSAVLSGRPARGMENAFMRQAEPDAIAAYPRAYDIGKALNTAAKAAGDDGYAAQWAGQGAPLSRIMPADQLVRTLADEIDRAASIFRSDETNRAVGSNVGKNHPPRQAAP</sequence>
<keyword evidence="5" id="KW-0288">FMN</keyword>
<evidence type="ECO:0000256" key="1">
    <source>
        <dbReference type="ARBA" id="ARBA00001917"/>
    </source>
</evidence>
<dbReference type="Pfam" id="PF03060">
    <property type="entry name" value="NMO"/>
    <property type="match status" value="1"/>
</dbReference>
<accession>A0A4Y9RQC0</accession>
<evidence type="ECO:0000256" key="2">
    <source>
        <dbReference type="ARBA" id="ARBA00009881"/>
    </source>
</evidence>
<evidence type="ECO:0000256" key="7">
    <source>
        <dbReference type="ARBA" id="ARBA00023002"/>
    </source>
</evidence>
<evidence type="ECO:0000256" key="3">
    <source>
        <dbReference type="ARBA" id="ARBA00022575"/>
    </source>
</evidence>
<keyword evidence="7" id="KW-0560">Oxidoreductase</keyword>
<evidence type="ECO:0000256" key="10">
    <source>
        <dbReference type="ARBA" id="ARBA00049401"/>
    </source>
</evidence>
<dbReference type="FunFam" id="3.20.20.70:FF:000154">
    <property type="entry name" value="Probable nitronate monooxygenase"/>
    <property type="match status" value="1"/>
</dbReference>
<dbReference type="AlphaFoldDB" id="A0A4Y9RQC0"/>
<comment type="caution">
    <text evidence="13">The sequence shown here is derived from an EMBL/GenBank/DDBJ whole genome shotgun (WGS) entry which is preliminary data.</text>
</comment>
<keyword evidence="4" id="KW-0285">Flavoprotein</keyword>
<evidence type="ECO:0000256" key="5">
    <source>
        <dbReference type="ARBA" id="ARBA00022643"/>
    </source>
</evidence>
<dbReference type="GO" id="GO:0000166">
    <property type="term" value="F:nucleotide binding"/>
    <property type="evidence" value="ECO:0007669"/>
    <property type="project" value="UniProtKB-KW"/>
</dbReference>
<comment type="similarity">
    <text evidence="2">Belongs to the nitronate monooxygenase family. NMO class I subfamily.</text>
</comment>
<evidence type="ECO:0000313" key="14">
    <source>
        <dbReference type="Proteomes" id="UP000298216"/>
    </source>
</evidence>
<organism evidence="13 14">
    <name type="scientific">Brevundimonas intermedia</name>
    <dbReference type="NCBI Taxonomy" id="74315"/>
    <lineage>
        <taxon>Bacteria</taxon>
        <taxon>Pseudomonadati</taxon>
        <taxon>Pseudomonadota</taxon>
        <taxon>Alphaproteobacteria</taxon>
        <taxon>Caulobacterales</taxon>
        <taxon>Caulobacteraceae</taxon>
        <taxon>Brevundimonas</taxon>
    </lineage>
</organism>
<feature type="region of interest" description="Disordered" evidence="12">
    <location>
        <begin position="382"/>
        <end position="402"/>
    </location>
</feature>
<dbReference type="EMBL" id="SPVH01000007">
    <property type="protein sequence ID" value="TFW11274.1"/>
    <property type="molecule type" value="Genomic_DNA"/>
</dbReference>
<comment type="cofactor">
    <cofactor evidence="1">
        <name>FMN</name>
        <dbReference type="ChEBI" id="CHEBI:58210"/>
    </cofactor>
</comment>
<evidence type="ECO:0000256" key="9">
    <source>
        <dbReference type="ARBA" id="ARBA00031155"/>
    </source>
</evidence>
<dbReference type="GO" id="GO:0018580">
    <property type="term" value="F:nitronate monooxygenase activity"/>
    <property type="evidence" value="ECO:0007669"/>
    <property type="project" value="InterPro"/>
</dbReference>
<dbReference type="PANTHER" id="PTHR42747">
    <property type="entry name" value="NITRONATE MONOOXYGENASE-RELATED"/>
    <property type="match status" value="1"/>
</dbReference>
<dbReference type="InterPro" id="IPR004136">
    <property type="entry name" value="NMO"/>
</dbReference>
<dbReference type="Proteomes" id="UP000298216">
    <property type="component" value="Unassembled WGS sequence"/>
</dbReference>